<organism evidence="1 2">
    <name type="scientific">Coprinellus micaceus</name>
    <name type="common">Glistening ink-cap mushroom</name>
    <name type="synonym">Coprinus micaceus</name>
    <dbReference type="NCBI Taxonomy" id="71717"/>
    <lineage>
        <taxon>Eukaryota</taxon>
        <taxon>Fungi</taxon>
        <taxon>Dikarya</taxon>
        <taxon>Basidiomycota</taxon>
        <taxon>Agaricomycotina</taxon>
        <taxon>Agaricomycetes</taxon>
        <taxon>Agaricomycetidae</taxon>
        <taxon>Agaricales</taxon>
        <taxon>Agaricineae</taxon>
        <taxon>Psathyrellaceae</taxon>
        <taxon>Coprinellus</taxon>
    </lineage>
</organism>
<comment type="caution">
    <text evidence="1">The sequence shown here is derived from an EMBL/GenBank/DDBJ whole genome shotgun (WGS) entry which is preliminary data.</text>
</comment>
<dbReference type="Proteomes" id="UP000298030">
    <property type="component" value="Unassembled WGS sequence"/>
</dbReference>
<dbReference type="EMBL" id="QPFP01000074">
    <property type="protein sequence ID" value="TEB23792.1"/>
    <property type="molecule type" value="Genomic_DNA"/>
</dbReference>
<accession>A0A4Y7SPT4</accession>
<protein>
    <submittedName>
        <fullName evidence="1">Uncharacterized protein</fullName>
    </submittedName>
</protein>
<dbReference type="AlphaFoldDB" id="A0A4Y7SPT4"/>
<dbReference type="OrthoDB" id="3047832at2759"/>
<proteinExistence type="predicted"/>
<keyword evidence="2" id="KW-1185">Reference proteome</keyword>
<reference evidence="1 2" key="1">
    <citation type="journal article" date="2019" name="Nat. Ecol. Evol.">
        <title>Megaphylogeny resolves global patterns of mushroom evolution.</title>
        <authorList>
            <person name="Varga T."/>
            <person name="Krizsan K."/>
            <person name="Foldi C."/>
            <person name="Dima B."/>
            <person name="Sanchez-Garcia M."/>
            <person name="Sanchez-Ramirez S."/>
            <person name="Szollosi G.J."/>
            <person name="Szarkandi J.G."/>
            <person name="Papp V."/>
            <person name="Albert L."/>
            <person name="Andreopoulos W."/>
            <person name="Angelini C."/>
            <person name="Antonin V."/>
            <person name="Barry K.W."/>
            <person name="Bougher N.L."/>
            <person name="Buchanan P."/>
            <person name="Buyck B."/>
            <person name="Bense V."/>
            <person name="Catcheside P."/>
            <person name="Chovatia M."/>
            <person name="Cooper J."/>
            <person name="Damon W."/>
            <person name="Desjardin D."/>
            <person name="Finy P."/>
            <person name="Geml J."/>
            <person name="Haridas S."/>
            <person name="Hughes K."/>
            <person name="Justo A."/>
            <person name="Karasinski D."/>
            <person name="Kautmanova I."/>
            <person name="Kiss B."/>
            <person name="Kocsube S."/>
            <person name="Kotiranta H."/>
            <person name="LaButti K.M."/>
            <person name="Lechner B.E."/>
            <person name="Liimatainen K."/>
            <person name="Lipzen A."/>
            <person name="Lukacs Z."/>
            <person name="Mihaltcheva S."/>
            <person name="Morgado L.N."/>
            <person name="Niskanen T."/>
            <person name="Noordeloos M.E."/>
            <person name="Ohm R.A."/>
            <person name="Ortiz-Santana B."/>
            <person name="Ovrebo C."/>
            <person name="Racz N."/>
            <person name="Riley R."/>
            <person name="Savchenko A."/>
            <person name="Shiryaev A."/>
            <person name="Soop K."/>
            <person name="Spirin V."/>
            <person name="Szebenyi C."/>
            <person name="Tomsovsky M."/>
            <person name="Tulloss R.E."/>
            <person name="Uehling J."/>
            <person name="Grigoriev I.V."/>
            <person name="Vagvolgyi C."/>
            <person name="Papp T."/>
            <person name="Martin F.M."/>
            <person name="Miettinen O."/>
            <person name="Hibbett D.S."/>
            <person name="Nagy L.G."/>
        </authorList>
    </citation>
    <scope>NUCLEOTIDE SEQUENCE [LARGE SCALE GENOMIC DNA]</scope>
    <source>
        <strain evidence="1 2">FP101781</strain>
    </source>
</reference>
<gene>
    <name evidence="1" type="ORF">FA13DRAFT_1739791</name>
</gene>
<sequence length="385" mass="42064">MDSTDSLLMNLPKVLAIEAAPYQPSRTDPVTTDPANRWSYSQDRLHGPRFVSNREGLVLENSPNTGGGRSVVSSKFSGERVQQWLFQRDSVTGHVALASLHDGSYLALGPTRTIVLADSPYHWSLERAGAENYHICSPGTNLSLTAPTPPGACSVNAGHQVLGAEAQTRFIILKDRSGNRQALKEGSIGRFAYPGEPVYYTYASASIIAVHNHLSTKLYGAVSGPGNNAQWSINPGAEERWVRLGDQRIHISTPISDTGEQSAQVYECRSGMKLHIQNLEKQVKWHGISFVPVDEAEYTANPGKLNSIGVRNDLDFDIFVSVFSTIQNKGADQYKIKPNATKFWSRCSPESVFVGVGSAPGSPQAYIGRPGFILHIKDWRPSEAD</sequence>
<evidence type="ECO:0000313" key="1">
    <source>
        <dbReference type="EMBL" id="TEB23792.1"/>
    </source>
</evidence>
<name>A0A4Y7SPT4_COPMI</name>
<evidence type="ECO:0000313" key="2">
    <source>
        <dbReference type="Proteomes" id="UP000298030"/>
    </source>
</evidence>
<dbReference type="Gene3D" id="2.80.10.50">
    <property type="match status" value="1"/>
</dbReference>